<proteinExistence type="predicted"/>
<gene>
    <name evidence="1" type="ORF">SPIL2461_LOCUS22948</name>
</gene>
<evidence type="ECO:0000313" key="1">
    <source>
        <dbReference type="EMBL" id="CAE7775511.1"/>
    </source>
</evidence>
<comment type="caution">
    <text evidence="1">The sequence shown here is derived from an EMBL/GenBank/DDBJ whole genome shotgun (WGS) entry which is preliminary data.</text>
</comment>
<dbReference type="Proteomes" id="UP000649617">
    <property type="component" value="Unassembled WGS sequence"/>
</dbReference>
<keyword evidence="2" id="KW-1185">Reference proteome</keyword>
<feature type="non-terminal residue" evidence="1">
    <location>
        <position position="50"/>
    </location>
</feature>
<feature type="non-terminal residue" evidence="1">
    <location>
        <position position="1"/>
    </location>
</feature>
<protein>
    <submittedName>
        <fullName evidence="1">Uncharacterized protein</fullName>
    </submittedName>
</protein>
<dbReference type="AlphaFoldDB" id="A0A812YCX2"/>
<dbReference type="EMBL" id="CAJNIZ010047766">
    <property type="protein sequence ID" value="CAE7775511.1"/>
    <property type="molecule type" value="Genomic_DNA"/>
</dbReference>
<sequence length="50" mass="5572">VIFGFLRSNKEEPSSWLQLVVIGKNPKPGILALLKLTEELLPGCLERVPQ</sequence>
<reference evidence="1" key="1">
    <citation type="submission" date="2021-02" db="EMBL/GenBank/DDBJ databases">
        <authorList>
            <person name="Dougan E. K."/>
            <person name="Rhodes N."/>
            <person name="Thang M."/>
            <person name="Chan C."/>
        </authorList>
    </citation>
    <scope>NUCLEOTIDE SEQUENCE</scope>
</reference>
<evidence type="ECO:0000313" key="2">
    <source>
        <dbReference type="Proteomes" id="UP000649617"/>
    </source>
</evidence>
<accession>A0A812YCX2</accession>
<name>A0A812YCX2_SYMPI</name>
<organism evidence="1 2">
    <name type="scientific">Symbiodinium pilosum</name>
    <name type="common">Dinoflagellate</name>
    <dbReference type="NCBI Taxonomy" id="2952"/>
    <lineage>
        <taxon>Eukaryota</taxon>
        <taxon>Sar</taxon>
        <taxon>Alveolata</taxon>
        <taxon>Dinophyceae</taxon>
        <taxon>Suessiales</taxon>
        <taxon>Symbiodiniaceae</taxon>
        <taxon>Symbiodinium</taxon>
    </lineage>
</organism>